<evidence type="ECO:0000313" key="3">
    <source>
        <dbReference type="Proteomes" id="UP000023152"/>
    </source>
</evidence>
<keyword evidence="1" id="KW-0472">Membrane</keyword>
<evidence type="ECO:0000313" key="2">
    <source>
        <dbReference type="EMBL" id="ETO20480.1"/>
    </source>
</evidence>
<protein>
    <submittedName>
        <fullName evidence="2">Uncharacterized protein</fullName>
    </submittedName>
</protein>
<keyword evidence="1" id="KW-1133">Transmembrane helix</keyword>
<evidence type="ECO:0000256" key="1">
    <source>
        <dbReference type="SAM" id="Phobius"/>
    </source>
</evidence>
<gene>
    <name evidence="2" type="ORF">RFI_16736</name>
</gene>
<feature type="transmembrane region" description="Helical" evidence="1">
    <location>
        <begin position="138"/>
        <end position="157"/>
    </location>
</feature>
<reference evidence="2 3" key="1">
    <citation type="journal article" date="2013" name="Curr. Biol.">
        <title>The Genome of the Foraminiferan Reticulomyxa filosa.</title>
        <authorList>
            <person name="Glockner G."/>
            <person name="Hulsmann N."/>
            <person name="Schleicher M."/>
            <person name="Noegel A.A."/>
            <person name="Eichinger L."/>
            <person name="Gallinger C."/>
            <person name="Pawlowski J."/>
            <person name="Sierra R."/>
            <person name="Euteneuer U."/>
            <person name="Pillet L."/>
            <person name="Moustafa A."/>
            <person name="Platzer M."/>
            <person name="Groth M."/>
            <person name="Szafranski K."/>
            <person name="Schliwa M."/>
        </authorList>
    </citation>
    <scope>NUCLEOTIDE SEQUENCE [LARGE SCALE GENOMIC DNA]</scope>
</reference>
<organism evidence="2 3">
    <name type="scientific">Reticulomyxa filosa</name>
    <dbReference type="NCBI Taxonomy" id="46433"/>
    <lineage>
        <taxon>Eukaryota</taxon>
        <taxon>Sar</taxon>
        <taxon>Rhizaria</taxon>
        <taxon>Retaria</taxon>
        <taxon>Foraminifera</taxon>
        <taxon>Monothalamids</taxon>
        <taxon>Reticulomyxidae</taxon>
        <taxon>Reticulomyxa</taxon>
    </lineage>
</organism>
<dbReference type="Proteomes" id="UP000023152">
    <property type="component" value="Unassembled WGS sequence"/>
</dbReference>
<sequence length="158" mass="18655">MSHQLSENVTAEINSPVHFLLSLIAEEEAKNSCTEENARKIFDTYCIDENNETLQPLDVRKMLFDILDAFKWPLVVTDEERSDMGGIQIIFVFLQDRPLHKLLELVAKDFTPEDLQTSRLVTFDPTQAIQNPCFEKALFQQVLFIYYYYYYFIFFFLN</sequence>
<keyword evidence="1" id="KW-0812">Transmembrane</keyword>
<name>X6N2J4_RETFI</name>
<accession>X6N2J4</accession>
<dbReference type="AlphaFoldDB" id="X6N2J4"/>
<dbReference type="EMBL" id="ASPP01012565">
    <property type="protein sequence ID" value="ETO20480.1"/>
    <property type="molecule type" value="Genomic_DNA"/>
</dbReference>
<comment type="caution">
    <text evidence="2">The sequence shown here is derived from an EMBL/GenBank/DDBJ whole genome shotgun (WGS) entry which is preliminary data.</text>
</comment>
<keyword evidence="3" id="KW-1185">Reference proteome</keyword>
<proteinExistence type="predicted"/>